<accession>A0A9D1PT36</accession>
<evidence type="ECO:0000313" key="3">
    <source>
        <dbReference type="Proteomes" id="UP000823936"/>
    </source>
</evidence>
<gene>
    <name evidence="2" type="ORF">IAB12_04580</name>
</gene>
<comment type="caution">
    <text evidence="2">The sequence shown here is derived from an EMBL/GenBank/DDBJ whole genome shotgun (WGS) entry which is preliminary data.</text>
</comment>
<dbReference type="EMBL" id="DXHU01000017">
    <property type="protein sequence ID" value="HIV99033.1"/>
    <property type="molecule type" value="Genomic_DNA"/>
</dbReference>
<reference evidence="2" key="2">
    <citation type="submission" date="2021-04" db="EMBL/GenBank/DDBJ databases">
        <authorList>
            <person name="Gilroy R."/>
        </authorList>
    </citation>
    <scope>NUCLEOTIDE SEQUENCE</scope>
    <source>
        <strain evidence="2">Gambia11-129</strain>
    </source>
</reference>
<proteinExistence type="predicted"/>
<dbReference type="Proteomes" id="UP000823936">
    <property type="component" value="Unassembled WGS sequence"/>
</dbReference>
<keyword evidence="1" id="KW-0175">Coiled coil</keyword>
<name>A0A9D1PT36_9SPIO</name>
<evidence type="ECO:0000256" key="1">
    <source>
        <dbReference type="SAM" id="Coils"/>
    </source>
</evidence>
<dbReference type="Gene3D" id="1.20.5.2950">
    <property type="match status" value="1"/>
</dbReference>
<evidence type="ECO:0008006" key="4">
    <source>
        <dbReference type="Google" id="ProtNLM"/>
    </source>
</evidence>
<reference evidence="2" key="1">
    <citation type="journal article" date="2021" name="PeerJ">
        <title>Extensive microbial diversity within the chicken gut microbiome revealed by metagenomics and culture.</title>
        <authorList>
            <person name="Gilroy R."/>
            <person name="Ravi A."/>
            <person name="Getino M."/>
            <person name="Pursley I."/>
            <person name="Horton D.L."/>
            <person name="Alikhan N.F."/>
            <person name="Baker D."/>
            <person name="Gharbi K."/>
            <person name="Hall N."/>
            <person name="Watson M."/>
            <person name="Adriaenssens E.M."/>
            <person name="Foster-Nyarko E."/>
            <person name="Jarju S."/>
            <person name="Secka A."/>
            <person name="Antonio M."/>
            <person name="Oren A."/>
            <person name="Chaudhuri R.R."/>
            <person name="La Ragione R."/>
            <person name="Hildebrand F."/>
            <person name="Pallen M.J."/>
        </authorList>
    </citation>
    <scope>NUCLEOTIDE SEQUENCE</scope>
    <source>
        <strain evidence="2">Gambia11-129</strain>
    </source>
</reference>
<sequence length="108" mass="12554">MQSRIINEILETEDKAQSILKDAEEKARTMVLDAQNERKSYIKSEIDKRKEKLRSEEEEAERLLSERLDEYEKTKESLFSSALSAMSDSQVDDAADRILDLLLMRTNV</sequence>
<dbReference type="AlphaFoldDB" id="A0A9D1PT36"/>
<evidence type="ECO:0000313" key="2">
    <source>
        <dbReference type="EMBL" id="HIV99033.1"/>
    </source>
</evidence>
<feature type="coiled-coil region" evidence="1">
    <location>
        <begin position="6"/>
        <end position="74"/>
    </location>
</feature>
<organism evidence="2 3">
    <name type="scientific">Candidatus Ornithospirochaeta avicola</name>
    <dbReference type="NCBI Taxonomy" id="2840896"/>
    <lineage>
        <taxon>Bacteria</taxon>
        <taxon>Pseudomonadati</taxon>
        <taxon>Spirochaetota</taxon>
        <taxon>Spirochaetia</taxon>
        <taxon>Spirochaetales</taxon>
        <taxon>Spirochaetaceae</taxon>
        <taxon>Spirochaetaceae incertae sedis</taxon>
        <taxon>Candidatus Ornithospirochaeta</taxon>
    </lineage>
</organism>
<protein>
    <recommendedName>
        <fullName evidence="4">ATPase</fullName>
    </recommendedName>
</protein>